<evidence type="ECO:0000313" key="1">
    <source>
        <dbReference type="EMBL" id="CAG9322818.1"/>
    </source>
</evidence>
<comment type="caution">
    <text evidence="1">The sequence shown here is derived from an EMBL/GenBank/DDBJ whole genome shotgun (WGS) entry which is preliminary data.</text>
</comment>
<dbReference type="EMBL" id="CAJZBQ010000032">
    <property type="protein sequence ID" value="CAG9322818.1"/>
    <property type="molecule type" value="Genomic_DNA"/>
</dbReference>
<sequence length="106" mass="13069">MQNFGRKPMPCFNDYWKCRKLYPMDRGVIKIAEKYSRKKNDETTRIKGWVKAEDSWTSKTYKNCWREAALQEKRSHINCKSPSRRNKFLLHDERCYRFLIKWQQRS</sequence>
<evidence type="ECO:0000313" key="2">
    <source>
        <dbReference type="Proteomes" id="UP001162131"/>
    </source>
</evidence>
<name>A0AAU9JEN6_9CILI</name>
<proteinExistence type="predicted"/>
<keyword evidence="2" id="KW-1185">Reference proteome</keyword>
<protein>
    <submittedName>
        <fullName evidence="1">Uncharacterized protein</fullName>
    </submittedName>
</protein>
<reference evidence="1" key="1">
    <citation type="submission" date="2021-09" db="EMBL/GenBank/DDBJ databases">
        <authorList>
            <consortium name="AG Swart"/>
            <person name="Singh M."/>
            <person name="Singh A."/>
            <person name="Seah K."/>
            <person name="Emmerich C."/>
        </authorList>
    </citation>
    <scope>NUCLEOTIDE SEQUENCE</scope>
    <source>
        <strain evidence="1">ATCC30299</strain>
    </source>
</reference>
<gene>
    <name evidence="1" type="ORF">BSTOLATCC_MIC31934</name>
</gene>
<organism evidence="1 2">
    <name type="scientific">Blepharisma stoltei</name>
    <dbReference type="NCBI Taxonomy" id="1481888"/>
    <lineage>
        <taxon>Eukaryota</taxon>
        <taxon>Sar</taxon>
        <taxon>Alveolata</taxon>
        <taxon>Ciliophora</taxon>
        <taxon>Postciliodesmatophora</taxon>
        <taxon>Heterotrichea</taxon>
        <taxon>Heterotrichida</taxon>
        <taxon>Blepharismidae</taxon>
        <taxon>Blepharisma</taxon>
    </lineage>
</organism>
<dbReference type="Proteomes" id="UP001162131">
    <property type="component" value="Unassembled WGS sequence"/>
</dbReference>
<dbReference type="AlphaFoldDB" id="A0AAU9JEN6"/>
<accession>A0AAU9JEN6</accession>